<proteinExistence type="predicted"/>
<evidence type="ECO:0000313" key="5">
    <source>
        <dbReference type="EMBL" id="WMV08399.1"/>
    </source>
</evidence>
<dbReference type="GO" id="GO:0003743">
    <property type="term" value="F:translation initiation factor activity"/>
    <property type="evidence" value="ECO:0007669"/>
    <property type="project" value="TreeGrafter"/>
</dbReference>
<feature type="domain" description="Tr-type G" evidence="4">
    <location>
        <begin position="138"/>
        <end position="223"/>
    </location>
</feature>
<feature type="region of interest" description="Disordered" evidence="3">
    <location>
        <begin position="101"/>
        <end position="139"/>
    </location>
</feature>
<dbReference type="SUPFAM" id="SSF52540">
    <property type="entry name" value="P-loop containing nucleoside triphosphate hydrolases"/>
    <property type="match status" value="1"/>
</dbReference>
<evidence type="ECO:0000256" key="2">
    <source>
        <dbReference type="ARBA" id="ARBA00023134"/>
    </source>
</evidence>
<dbReference type="PANTHER" id="PTHR43381:SF4">
    <property type="entry name" value="EUKARYOTIC TRANSLATION INITIATION FACTOR 5B"/>
    <property type="match status" value="1"/>
</dbReference>
<sequence length="278" mass="30517">METEKAEDIDLVSVEEKSEVVDAEENRVEEEGIEEEWDARSWDDADLKLPGKSAFEDEELDLDPQPIIKKAARSIVSDTGPLPVAAKSVIPTQKVVASVPAVTKNDGSKKREPEVVVSGQGTEKPGASSSKSEDNHRSPICCIMGHVDTGKTKLLDCIRGTNVQEGEARGITQQICATYFLAENIRERTKELKVDAKLKVPGLLVNDTPGHESFTNLRSRGTKRNKKAEKNEEAKAWASPSTLGDSPKGRTLPFVPVREALKEQDQNGDERGSRRFAK</sequence>
<name>A0AAF0PNV7_SOLVR</name>
<protein>
    <recommendedName>
        <fullName evidence="4">Tr-type G domain-containing protein</fullName>
    </recommendedName>
</protein>
<dbReference type="InterPro" id="IPR015760">
    <property type="entry name" value="TIF_IF2"/>
</dbReference>
<keyword evidence="1" id="KW-0547">Nucleotide-binding</keyword>
<dbReference type="GO" id="GO:0003924">
    <property type="term" value="F:GTPase activity"/>
    <property type="evidence" value="ECO:0007669"/>
    <property type="project" value="InterPro"/>
</dbReference>
<accession>A0AAF0PNV7</accession>
<feature type="compositionally biased region" description="Basic and acidic residues" evidence="3">
    <location>
        <begin position="17"/>
        <end position="30"/>
    </location>
</feature>
<feature type="region of interest" description="Disordered" evidence="3">
    <location>
        <begin position="211"/>
        <end position="253"/>
    </location>
</feature>
<evidence type="ECO:0000256" key="1">
    <source>
        <dbReference type="ARBA" id="ARBA00022741"/>
    </source>
</evidence>
<dbReference type="InterPro" id="IPR000795">
    <property type="entry name" value="T_Tr_GTP-bd_dom"/>
</dbReference>
<keyword evidence="6" id="KW-1185">Reference proteome</keyword>
<feature type="region of interest" description="Disordered" evidence="3">
    <location>
        <begin position="17"/>
        <end position="45"/>
    </location>
</feature>
<reference evidence="5" key="1">
    <citation type="submission" date="2023-08" db="EMBL/GenBank/DDBJ databases">
        <title>A de novo genome assembly of Solanum verrucosum Schlechtendal, a Mexican diploid species geographically isolated from the other diploid A-genome species in potato relatives.</title>
        <authorList>
            <person name="Hosaka K."/>
        </authorList>
    </citation>
    <scope>NUCLEOTIDE SEQUENCE</scope>
    <source>
        <tissue evidence="5">Young leaves</tissue>
    </source>
</reference>
<keyword evidence="2" id="KW-0342">GTP-binding</keyword>
<organism evidence="5 6">
    <name type="scientific">Solanum verrucosum</name>
    <dbReference type="NCBI Taxonomy" id="315347"/>
    <lineage>
        <taxon>Eukaryota</taxon>
        <taxon>Viridiplantae</taxon>
        <taxon>Streptophyta</taxon>
        <taxon>Embryophyta</taxon>
        <taxon>Tracheophyta</taxon>
        <taxon>Spermatophyta</taxon>
        <taxon>Magnoliopsida</taxon>
        <taxon>eudicotyledons</taxon>
        <taxon>Gunneridae</taxon>
        <taxon>Pentapetalae</taxon>
        <taxon>asterids</taxon>
        <taxon>lamiids</taxon>
        <taxon>Solanales</taxon>
        <taxon>Solanaceae</taxon>
        <taxon>Solanoideae</taxon>
        <taxon>Solaneae</taxon>
        <taxon>Solanum</taxon>
    </lineage>
</organism>
<feature type="region of interest" description="Disordered" evidence="3">
    <location>
        <begin position="259"/>
        <end position="278"/>
    </location>
</feature>
<dbReference type="PANTHER" id="PTHR43381">
    <property type="entry name" value="TRANSLATION INITIATION FACTOR IF-2-RELATED"/>
    <property type="match status" value="1"/>
</dbReference>
<dbReference type="InterPro" id="IPR027417">
    <property type="entry name" value="P-loop_NTPase"/>
</dbReference>
<evidence type="ECO:0000313" key="6">
    <source>
        <dbReference type="Proteomes" id="UP001234989"/>
    </source>
</evidence>
<evidence type="ECO:0000256" key="3">
    <source>
        <dbReference type="SAM" id="MobiDB-lite"/>
    </source>
</evidence>
<dbReference type="Gene3D" id="3.40.50.300">
    <property type="entry name" value="P-loop containing nucleotide triphosphate hydrolases"/>
    <property type="match status" value="1"/>
</dbReference>
<dbReference type="Pfam" id="PF00009">
    <property type="entry name" value="GTP_EFTU"/>
    <property type="match status" value="1"/>
</dbReference>
<gene>
    <name evidence="5" type="ORF">MTR67_001784</name>
</gene>
<dbReference type="Proteomes" id="UP001234989">
    <property type="component" value="Chromosome 1"/>
</dbReference>
<dbReference type="AlphaFoldDB" id="A0AAF0PNV7"/>
<evidence type="ECO:0000259" key="4">
    <source>
        <dbReference type="Pfam" id="PF00009"/>
    </source>
</evidence>
<dbReference type="GO" id="GO:0005525">
    <property type="term" value="F:GTP binding"/>
    <property type="evidence" value="ECO:0007669"/>
    <property type="project" value="UniProtKB-KW"/>
</dbReference>
<dbReference type="EMBL" id="CP133612">
    <property type="protein sequence ID" value="WMV08399.1"/>
    <property type="molecule type" value="Genomic_DNA"/>
</dbReference>
<dbReference type="GO" id="GO:0005739">
    <property type="term" value="C:mitochondrion"/>
    <property type="evidence" value="ECO:0007669"/>
    <property type="project" value="TreeGrafter"/>
</dbReference>